<reference evidence="2" key="3">
    <citation type="submission" date="2015-04" db="UniProtKB">
        <authorList>
            <consortium name="EnsemblPlants"/>
        </authorList>
    </citation>
    <scope>IDENTIFICATION</scope>
    <source>
        <strain evidence="2">cv. Jemalong A17</strain>
    </source>
</reference>
<dbReference type="HOGENOM" id="CLU_180326_0_0_1"/>
<accession>G7JIS9</accession>
<dbReference type="Proteomes" id="UP000002051">
    <property type="component" value="Chromosome 4"/>
</dbReference>
<gene>
    <name evidence="1" type="ordered locus">MTR_4g083930</name>
</gene>
<dbReference type="AlphaFoldDB" id="G7JIS9"/>
<name>G7JIS9_MEDTR</name>
<organism evidence="1 3">
    <name type="scientific">Medicago truncatula</name>
    <name type="common">Barrel medic</name>
    <name type="synonym">Medicago tribuloides</name>
    <dbReference type="NCBI Taxonomy" id="3880"/>
    <lineage>
        <taxon>Eukaryota</taxon>
        <taxon>Viridiplantae</taxon>
        <taxon>Streptophyta</taxon>
        <taxon>Embryophyta</taxon>
        <taxon>Tracheophyta</taxon>
        <taxon>Spermatophyta</taxon>
        <taxon>Magnoliopsida</taxon>
        <taxon>eudicotyledons</taxon>
        <taxon>Gunneridae</taxon>
        <taxon>Pentapetalae</taxon>
        <taxon>rosids</taxon>
        <taxon>fabids</taxon>
        <taxon>Fabales</taxon>
        <taxon>Fabaceae</taxon>
        <taxon>Papilionoideae</taxon>
        <taxon>50 kb inversion clade</taxon>
        <taxon>NPAAA clade</taxon>
        <taxon>Hologalegina</taxon>
        <taxon>IRL clade</taxon>
        <taxon>Trifolieae</taxon>
        <taxon>Medicago</taxon>
    </lineage>
</organism>
<reference evidence="1 3" key="2">
    <citation type="journal article" date="2014" name="BMC Genomics">
        <title>An improved genome release (version Mt4.0) for the model legume Medicago truncatula.</title>
        <authorList>
            <person name="Tang H."/>
            <person name="Krishnakumar V."/>
            <person name="Bidwell S."/>
            <person name="Rosen B."/>
            <person name="Chan A."/>
            <person name="Zhou S."/>
            <person name="Gentzbittel L."/>
            <person name="Childs K.L."/>
            <person name="Yandell M."/>
            <person name="Gundlach H."/>
            <person name="Mayer K.F."/>
            <person name="Schwartz D.C."/>
            <person name="Town C.D."/>
        </authorList>
    </citation>
    <scope>GENOME REANNOTATION</scope>
    <source>
        <strain evidence="2 3">cv. Jemalong A17</strain>
    </source>
</reference>
<protein>
    <submittedName>
        <fullName evidence="1 2">Uncharacterized protein</fullName>
    </submittedName>
</protein>
<keyword evidence="3" id="KW-1185">Reference proteome</keyword>
<dbReference type="PaxDb" id="3880-AES90069"/>
<proteinExistence type="predicted"/>
<reference evidence="1 3" key="1">
    <citation type="journal article" date="2011" name="Nature">
        <title>The Medicago genome provides insight into the evolution of rhizobial symbioses.</title>
        <authorList>
            <person name="Young N.D."/>
            <person name="Debelle F."/>
            <person name="Oldroyd G.E."/>
            <person name="Geurts R."/>
            <person name="Cannon S.B."/>
            <person name="Udvardi M.K."/>
            <person name="Benedito V.A."/>
            <person name="Mayer K.F."/>
            <person name="Gouzy J."/>
            <person name="Schoof H."/>
            <person name="Van de Peer Y."/>
            <person name="Proost S."/>
            <person name="Cook D.R."/>
            <person name="Meyers B.C."/>
            <person name="Spannagl M."/>
            <person name="Cheung F."/>
            <person name="De Mita S."/>
            <person name="Krishnakumar V."/>
            <person name="Gundlach H."/>
            <person name="Zhou S."/>
            <person name="Mudge J."/>
            <person name="Bharti A.K."/>
            <person name="Murray J.D."/>
            <person name="Naoumkina M.A."/>
            <person name="Rosen B."/>
            <person name="Silverstein K.A."/>
            <person name="Tang H."/>
            <person name="Rombauts S."/>
            <person name="Zhao P.X."/>
            <person name="Zhou P."/>
            <person name="Barbe V."/>
            <person name="Bardou P."/>
            <person name="Bechner M."/>
            <person name="Bellec A."/>
            <person name="Berger A."/>
            <person name="Berges H."/>
            <person name="Bidwell S."/>
            <person name="Bisseling T."/>
            <person name="Choisne N."/>
            <person name="Couloux A."/>
            <person name="Denny R."/>
            <person name="Deshpande S."/>
            <person name="Dai X."/>
            <person name="Doyle J.J."/>
            <person name="Dudez A.M."/>
            <person name="Farmer A.D."/>
            <person name="Fouteau S."/>
            <person name="Franken C."/>
            <person name="Gibelin C."/>
            <person name="Gish J."/>
            <person name="Goldstein S."/>
            <person name="Gonzalez A.J."/>
            <person name="Green P.J."/>
            <person name="Hallab A."/>
            <person name="Hartog M."/>
            <person name="Hua A."/>
            <person name="Humphray S.J."/>
            <person name="Jeong D.H."/>
            <person name="Jing Y."/>
            <person name="Jocker A."/>
            <person name="Kenton S.M."/>
            <person name="Kim D.J."/>
            <person name="Klee K."/>
            <person name="Lai H."/>
            <person name="Lang C."/>
            <person name="Lin S."/>
            <person name="Macmil S.L."/>
            <person name="Magdelenat G."/>
            <person name="Matthews L."/>
            <person name="McCorrison J."/>
            <person name="Monaghan E.L."/>
            <person name="Mun J.H."/>
            <person name="Najar F.Z."/>
            <person name="Nicholson C."/>
            <person name="Noirot C."/>
            <person name="O'Bleness M."/>
            <person name="Paule C.R."/>
            <person name="Poulain J."/>
            <person name="Prion F."/>
            <person name="Qin B."/>
            <person name="Qu C."/>
            <person name="Retzel E.F."/>
            <person name="Riddle C."/>
            <person name="Sallet E."/>
            <person name="Samain S."/>
            <person name="Samson N."/>
            <person name="Sanders I."/>
            <person name="Saurat O."/>
            <person name="Scarpelli C."/>
            <person name="Schiex T."/>
            <person name="Segurens B."/>
            <person name="Severin A.J."/>
            <person name="Sherrier D.J."/>
            <person name="Shi R."/>
            <person name="Sims S."/>
            <person name="Singer S.R."/>
            <person name="Sinharoy S."/>
            <person name="Sterck L."/>
            <person name="Viollet A."/>
            <person name="Wang B.B."/>
            <person name="Wang K."/>
            <person name="Wang M."/>
            <person name="Wang X."/>
            <person name="Warfsmann J."/>
            <person name="Weissenbach J."/>
            <person name="White D.D."/>
            <person name="White J.D."/>
            <person name="Wiley G.B."/>
            <person name="Wincker P."/>
            <person name="Xing Y."/>
            <person name="Yang L."/>
            <person name="Yao Z."/>
            <person name="Ying F."/>
            <person name="Zhai J."/>
            <person name="Zhou L."/>
            <person name="Zuber A."/>
            <person name="Denarie J."/>
            <person name="Dixon R.A."/>
            <person name="May G.D."/>
            <person name="Schwartz D.C."/>
            <person name="Rogers J."/>
            <person name="Quetier F."/>
            <person name="Town C.D."/>
            <person name="Roe B.A."/>
        </authorList>
    </citation>
    <scope>NUCLEOTIDE SEQUENCE [LARGE SCALE GENOMIC DNA]</scope>
    <source>
        <strain evidence="1">A17</strain>
        <strain evidence="2 3">cv. Jemalong A17</strain>
    </source>
</reference>
<sequence length="69" mass="7711">MDRVKPRFYGSGAGNGCGYGYLSTHRVWGRGLKLLPTRVRARVRIFFINAGMGTDIVVPYPLGTHCHPY</sequence>
<evidence type="ECO:0000313" key="2">
    <source>
        <dbReference type="EnsemblPlants" id="AES90069"/>
    </source>
</evidence>
<dbReference type="EnsemblPlants" id="AES90069">
    <property type="protein sequence ID" value="AES90069"/>
    <property type="gene ID" value="MTR_4g083930"/>
</dbReference>
<evidence type="ECO:0000313" key="1">
    <source>
        <dbReference type="EMBL" id="AES90069.1"/>
    </source>
</evidence>
<dbReference type="EMBL" id="CM001220">
    <property type="protein sequence ID" value="AES90069.1"/>
    <property type="molecule type" value="Genomic_DNA"/>
</dbReference>
<evidence type="ECO:0000313" key="3">
    <source>
        <dbReference type="Proteomes" id="UP000002051"/>
    </source>
</evidence>